<dbReference type="PANTHER" id="PTHR32309:SF13">
    <property type="entry name" value="FERRIC ENTEROBACTIN TRANSPORT PROTEIN FEPE"/>
    <property type="match status" value="1"/>
</dbReference>
<dbReference type="EC" id="2.7.10.2" evidence="5"/>
<dbReference type="NCBIfam" id="TIGR01007">
    <property type="entry name" value="eps_fam"/>
    <property type="match status" value="1"/>
</dbReference>
<feature type="transmembrane region" description="Helical" evidence="4">
    <location>
        <begin position="12"/>
        <end position="33"/>
    </location>
</feature>
<feature type="region of interest" description="Disordered" evidence="3">
    <location>
        <begin position="449"/>
        <end position="478"/>
    </location>
</feature>
<dbReference type="InterPro" id="IPR050445">
    <property type="entry name" value="Bact_polysacc_biosynth/exp"/>
</dbReference>
<evidence type="ECO:0000256" key="4">
    <source>
        <dbReference type="SAM" id="Phobius"/>
    </source>
</evidence>
<sequence>MRSSLSRYTLIVKRWAWVIVLGVVICGSVTYGITKLMQPVYQATAQVILTIGTNQSPYESTNAVIALQPTYAQLVTTPQVLQPVAARHGLTLKGLSNLVVVNAPSNTPIIKISVNNSDPRFAAQLANEVAASFAQYTNTSMGGQVQPIIVQALPPTDPSQPKPSLDAGIGALVGLGLALALIVVFEWLDDRLKGPEEAQRLLGVETLTVIPELSRKQRIKNAEDTPALAEGCRILCANLNRVQGAHPFKLVMITSALAGEGKSTIAANLASFLAMSGKRVLLVDADLRHPVLDQHFQLDNRQGLSNAFLEMWTQVQPQMEGQPTELPSLRVLTAGVLPSNPSELLQSPLAQQLFKHFRESKQFDYIIFDTPPLLPIADAQILASYVDVSVLVVDASKTARSLLTRTKEVLTKAGTEFIGVVLNKSQWSEYGFILEYLGSVQQRPRADISMSIPPTTASSNGSVDGDTSITASLRKGSD</sequence>
<evidence type="ECO:0000256" key="3">
    <source>
        <dbReference type="SAM" id="MobiDB-lite"/>
    </source>
</evidence>
<dbReference type="InterPro" id="IPR027417">
    <property type="entry name" value="P-loop_NTPase"/>
</dbReference>
<organism evidence="5 6">
    <name type="scientific">Ktedonosporobacter rubrisoli</name>
    <dbReference type="NCBI Taxonomy" id="2509675"/>
    <lineage>
        <taxon>Bacteria</taxon>
        <taxon>Bacillati</taxon>
        <taxon>Chloroflexota</taxon>
        <taxon>Ktedonobacteria</taxon>
        <taxon>Ktedonobacterales</taxon>
        <taxon>Ktedonosporobacteraceae</taxon>
        <taxon>Ktedonosporobacter</taxon>
    </lineage>
</organism>
<keyword evidence="5" id="KW-0418">Kinase</keyword>
<reference evidence="5 6" key="1">
    <citation type="submission" date="2019-01" db="EMBL/GenBank/DDBJ databases">
        <title>Ktedonosporobacter rubrisoli SCAWS-G2.</title>
        <authorList>
            <person name="Huang Y."/>
            <person name="Yan B."/>
        </authorList>
    </citation>
    <scope>NUCLEOTIDE SEQUENCE [LARGE SCALE GENOMIC DNA]</scope>
    <source>
        <strain evidence="5 6">SCAWS-G2</strain>
    </source>
</reference>
<evidence type="ECO:0000313" key="5">
    <source>
        <dbReference type="EMBL" id="QBD78388.1"/>
    </source>
</evidence>
<dbReference type="InterPro" id="IPR033756">
    <property type="entry name" value="YlxH/NBP35"/>
</dbReference>
<name>A0A4P6JS79_KTERU</name>
<keyword evidence="2" id="KW-0067">ATP-binding</keyword>
<dbReference type="InterPro" id="IPR005702">
    <property type="entry name" value="Wzc-like_C"/>
</dbReference>
<keyword evidence="5" id="KW-0808">Transferase</keyword>
<dbReference type="GO" id="GO:0004715">
    <property type="term" value="F:non-membrane spanning protein tyrosine kinase activity"/>
    <property type="evidence" value="ECO:0007669"/>
    <property type="project" value="UniProtKB-EC"/>
</dbReference>
<dbReference type="Gene3D" id="3.40.50.300">
    <property type="entry name" value="P-loop containing nucleotide triphosphate hydrolases"/>
    <property type="match status" value="1"/>
</dbReference>
<proteinExistence type="predicted"/>
<dbReference type="SUPFAM" id="SSF52540">
    <property type="entry name" value="P-loop containing nucleoside triphosphate hydrolases"/>
    <property type="match status" value="1"/>
</dbReference>
<dbReference type="GO" id="GO:0005524">
    <property type="term" value="F:ATP binding"/>
    <property type="evidence" value="ECO:0007669"/>
    <property type="project" value="UniProtKB-KW"/>
</dbReference>
<keyword evidence="6" id="KW-1185">Reference proteome</keyword>
<dbReference type="Pfam" id="PF10609">
    <property type="entry name" value="ParA"/>
    <property type="match status" value="1"/>
</dbReference>
<dbReference type="PANTHER" id="PTHR32309">
    <property type="entry name" value="TYROSINE-PROTEIN KINASE"/>
    <property type="match status" value="1"/>
</dbReference>
<evidence type="ECO:0000256" key="1">
    <source>
        <dbReference type="ARBA" id="ARBA00022741"/>
    </source>
</evidence>
<evidence type="ECO:0000256" key="2">
    <source>
        <dbReference type="ARBA" id="ARBA00022840"/>
    </source>
</evidence>
<keyword evidence="1" id="KW-0547">Nucleotide-binding</keyword>
<keyword evidence="4" id="KW-0812">Transmembrane</keyword>
<protein>
    <submittedName>
        <fullName evidence="5">Polysaccharide biosynthesis tyrosine autokinase</fullName>
        <ecNumber evidence="5">2.7.10.2</ecNumber>
    </submittedName>
</protein>
<dbReference type="AlphaFoldDB" id="A0A4P6JS79"/>
<feature type="compositionally biased region" description="Polar residues" evidence="3">
    <location>
        <begin position="452"/>
        <end position="471"/>
    </location>
</feature>
<dbReference type="CDD" id="cd05387">
    <property type="entry name" value="BY-kinase"/>
    <property type="match status" value="1"/>
</dbReference>
<dbReference type="RefSeq" id="WP_129889441.1">
    <property type="nucleotide sequence ID" value="NZ_CP035758.1"/>
</dbReference>
<keyword evidence="4" id="KW-0472">Membrane</keyword>
<dbReference type="Proteomes" id="UP000290365">
    <property type="component" value="Chromosome"/>
</dbReference>
<dbReference type="EMBL" id="CP035758">
    <property type="protein sequence ID" value="QBD78388.1"/>
    <property type="molecule type" value="Genomic_DNA"/>
</dbReference>
<dbReference type="OrthoDB" id="9794577at2"/>
<evidence type="ECO:0000313" key="6">
    <source>
        <dbReference type="Proteomes" id="UP000290365"/>
    </source>
</evidence>
<dbReference type="KEGG" id="kbs:EPA93_21250"/>
<accession>A0A4P6JS79</accession>
<keyword evidence="4" id="KW-1133">Transmembrane helix</keyword>
<gene>
    <name evidence="5" type="ORF">EPA93_21250</name>
</gene>